<evidence type="ECO:0000313" key="3">
    <source>
        <dbReference type="Proteomes" id="UP001164929"/>
    </source>
</evidence>
<protein>
    <submittedName>
        <fullName evidence="2">Uncharacterized protein</fullName>
    </submittedName>
</protein>
<feature type="region of interest" description="Disordered" evidence="1">
    <location>
        <begin position="327"/>
        <end position="360"/>
    </location>
</feature>
<sequence length="374" mass="41986">MRQQVQGEEEFPDEAQSRDCVQHEVSYALNEDNRRGPFQCMQGWKDELLQRHLIEEVQTPIVAPQKNHLNRRAASAGDLILRFAGTGLVVVREGISTPNAPYLRLLEHAGTVHGNSAGRLQVQRISGGASSHAPPPLAARGFTRLHEKTQQQGGSASSQPPNADDDLQNKKREQHSILSSSGAASVVKDFITFSSASDGRRVSKELLLEAPMRSGRAGFFDERSRCGEIGGGAEEIGCCCGRLAGERERKKMGNRRRKRKPPLERERILAASVGMRERDQRWPVLWLGKERPGEKKRGCPGGRLEKKNQKVRLWEKEMKMVNRVGQMWDSDGGGPWLSGSGRVKSKDPEKQKFKISRGRRRRPVVFEWREKVGF</sequence>
<dbReference type="AlphaFoldDB" id="A0AAD6M0D1"/>
<accession>A0AAD6M0D1</accession>
<evidence type="ECO:0000256" key="1">
    <source>
        <dbReference type="SAM" id="MobiDB-lite"/>
    </source>
</evidence>
<name>A0AAD6M0D1_9ROSI</name>
<comment type="caution">
    <text evidence="2">The sequence shown here is derived from an EMBL/GenBank/DDBJ whole genome shotgun (WGS) entry which is preliminary data.</text>
</comment>
<feature type="compositionally biased region" description="Low complexity" evidence="1">
    <location>
        <begin position="150"/>
        <end position="159"/>
    </location>
</feature>
<evidence type="ECO:0000313" key="2">
    <source>
        <dbReference type="EMBL" id="KAJ6976465.1"/>
    </source>
</evidence>
<dbReference type="EMBL" id="JAQIZT010000012">
    <property type="protein sequence ID" value="KAJ6976465.1"/>
    <property type="molecule type" value="Genomic_DNA"/>
</dbReference>
<dbReference type="Proteomes" id="UP001164929">
    <property type="component" value="Chromosome 12"/>
</dbReference>
<gene>
    <name evidence="2" type="ORF">NC653_028561</name>
</gene>
<reference evidence="2" key="1">
    <citation type="journal article" date="2023" name="Mol. Ecol. Resour.">
        <title>Chromosome-level genome assembly of a triploid poplar Populus alba 'Berolinensis'.</title>
        <authorList>
            <person name="Chen S."/>
            <person name="Yu Y."/>
            <person name="Wang X."/>
            <person name="Wang S."/>
            <person name="Zhang T."/>
            <person name="Zhou Y."/>
            <person name="He R."/>
            <person name="Meng N."/>
            <person name="Wang Y."/>
            <person name="Liu W."/>
            <person name="Liu Z."/>
            <person name="Liu J."/>
            <person name="Guo Q."/>
            <person name="Huang H."/>
            <person name="Sederoff R.R."/>
            <person name="Wang G."/>
            <person name="Qu G."/>
            <person name="Chen S."/>
        </authorList>
    </citation>
    <scope>NUCLEOTIDE SEQUENCE</scope>
    <source>
        <strain evidence="2">SC-2020</strain>
    </source>
</reference>
<organism evidence="2 3">
    <name type="scientific">Populus alba x Populus x berolinensis</name>
    <dbReference type="NCBI Taxonomy" id="444605"/>
    <lineage>
        <taxon>Eukaryota</taxon>
        <taxon>Viridiplantae</taxon>
        <taxon>Streptophyta</taxon>
        <taxon>Embryophyta</taxon>
        <taxon>Tracheophyta</taxon>
        <taxon>Spermatophyta</taxon>
        <taxon>Magnoliopsida</taxon>
        <taxon>eudicotyledons</taxon>
        <taxon>Gunneridae</taxon>
        <taxon>Pentapetalae</taxon>
        <taxon>rosids</taxon>
        <taxon>fabids</taxon>
        <taxon>Malpighiales</taxon>
        <taxon>Salicaceae</taxon>
        <taxon>Saliceae</taxon>
        <taxon>Populus</taxon>
    </lineage>
</organism>
<keyword evidence="3" id="KW-1185">Reference proteome</keyword>
<proteinExistence type="predicted"/>
<feature type="region of interest" description="Disordered" evidence="1">
    <location>
        <begin position="147"/>
        <end position="180"/>
    </location>
</feature>